<gene>
    <name evidence="2" type="ORF">NVS32_03035</name>
</gene>
<proteinExistence type="predicted"/>
<keyword evidence="3" id="KW-1185">Reference proteome</keyword>
<evidence type="ECO:0000313" key="3">
    <source>
        <dbReference type="Proteomes" id="UP001204320"/>
    </source>
</evidence>
<accession>A0ABT1Z6S9</accession>
<name>A0ABT1Z6S9_9ACTN</name>
<feature type="domain" description="BFN" evidence="1">
    <location>
        <begin position="2"/>
        <end position="138"/>
    </location>
</feature>
<sequence length="178" mass="19253">MFIEMEIKTVVIGGGPVSSLIVLQPTQQNEDEPLNLPIRIGSVEATAISMGVNPDASARPMTHDLLKSVIESLGSHLRSVLITDVSGTTFYAQLDLINAGGHEVRVDCRPSDAIALAVRCNVPIFAERAVLRTAAMPDFGAIENQEHDQEMRDFHEFVEGLSPDDFNVTDGGDNAPQK</sequence>
<dbReference type="PROSITE" id="PS51658">
    <property type="entry name" value="BFN"/>
    <property type="match status" value="1"/>
</dbReference>
<dbReference type="SUPFAM" id="SSF103256">
    <property type="entry name" value="Hypothetical protein TM0160"/>
    <property type="match status" value="1"/>
</dbReference>
<dbReference type="PANTHER" id="PTHR15160:SF1">
    <property type="entry name" value="VON HIPPEL-LINDAU DISEASE TUMOR SUPPRESSOR"/>
    <property type="match status" value="1"/>
</dbReference>
<evidence type="ECO:0000259" key="1">
    <source>
        <dbReference type="PROSITE" id="PS51658"/>
    </source>
</evidence>
<dbReference type="InterPro" id="IPR036104">
    <property type="entry name" value="BFN_sf"/>
</dbReference>
<dbReference type="Pfam" id="PF02577">
    <property type="entry name" value="BFN_dom"/>
    <property type="match status" value="1"/>
</dbReference>
<reference evidence="2 3" key="1">
    <citation type="submission" date="2022-08" db="EMBL/GenBank/DDBJ databases">
        <title>Tractidigestivibacter montrealensis type strain KD21.</title>
        <authorList>
            <person name="Diop K."/>
            <person name="Richard C."/>
            <person name="Routy B."/>
        </authorList>
    </citation>
    <scope>NUCLEOTIDE SEQUENCE [LARGE SCALE GENOMIC DNA]</scope>
    <source>
        <strain evidence="2 3">KD21</strain>
    </source>
</reference>
<comment type="caution">
    <text evidence="2">The sequence shown here is derived from an EMBL/GenBank/DDBJ whole genome shotgun (WGS) entry which is preliminary data.</text>
</comment>
<dbReference type="EMBL" id="JANSKA010000001">
    <property type="protein sequence ID" value="MCR9035923.1"/>
    <property type="molecule type" value="Genomic_DNA"/>
</dbReference>
<protein>
    <submittedName>
        <fullName evidence="2">Bifunctional nuclease family protein</fullName>
    </submittedName>
</protein>
<organism evidence="2 3">
    <name type="scientific">Tractidigestivibacter montrealensis</name>
    <dbReference type="NCBI Taxonomy" id="2972466"/>
    <lineage>
        <taxon>Bacteria</taxon>
        <taxon>Bacillati</taxon>
        <taxon>Actinomycetota</taxon>
        <taxon>Coriobacteriia</taxon>
        <taxon>Coriobacteriales</taxon>
        <taxon>Atopobiaceae</taxon>
        <taxon>Tractidigestivibacter</taxon>
    </lineage>
</organism>
<dbReference type="InterPro" id="IPR003729">
    <property type="entry name" value="Bi_nuclease_dom"/>
</dbReference>
<dbReference type="RefSeq" id="WP_258498591.1">
    <property type="nucleotide sequence ID" value="NZ_JANSKA010000001.1"/>
</dbReference>
<dbReference type="PANTHER" id="PTHR15160">
    <property type="entry name" value="VON HIPPEL-LINDAU PROTEIN"/>
    <property type="match status" value="1"/>
</dbReference>
<evidence type="ECO:0000313" key="2">
    <source>
        <dbReference type="EMBL" id="MCR9035923.1"/>
    </source>
</evidence>
<dbReference type="Gene3D" id="3.10.690.10">
    <property type="entry name" value="Bifunctional nuclease domain"/>
    <property type="match status" value="1"/>
</dbReference>
<dbReference type="Proteomes" id="UP001204320">
    <property type="component" value="Unassembled WGS sequence"/>
</dbReference>